<dbReference type="EMBL" id="JASCZI010031088">
    <property type="protein sequence ID" value="MED6125909.1"/>
    <property type="molecule type" value="Genomic_DNA"/>
</dbReference>
<dbReference type="Pfam" id="PF23247">
    <property type="entry name" value="LRR_RPS2"/>
    <property type="match status" value="2"/>
</dbReference>
<feature type="domain" description="Disease resistance protein At4g27190-like leucine-rich repeats" evidence="2">
    <location>
        <begin position="2"/>
        <end position="118"/>
    </location>
</feature>
<organism evidence="3 4">
    <name type="scientific">Stylosanthes scabra</name>
    <dbReference type="NCBI Taxonomy" id="79078"/>
    <lineage>
        <taxon>Eukaryota</taxon>
        <taxon>Viridiplantae</taxon>
        <taxon>Streptophyta</taxon>
        <taxon>Embryophyta</taxon>
        <taxon>Tracheophyta</taxon>
        <taxon>Spermatophyta</taxon>
        <taxon>Magnoliopsida</taxon>
        <taxon>eudicotyledons</taxon>
        <taxon>Gunneridae</taxon>
        <taxon>Pentapetalae</taxon>
        <taxon>rosids</taxon>
        <taxon>fabids</taxon>
        <taxon>Fabales</taxon>
        <taxon>Fabaceae</taxon>
        <taxon>Papilionoideae</taxon>
        <taxon>50 kb inversion clade</taxon>
        <taxon>dalbergioids sensu lato</taxon>
        <taxon>Dalbergieae</taxon>
        <taxon>Pterocarpus clade</taxon>
        <taxon>Stylosanthes</taxon>
    </lineage>
</organism>
<keyword evidence="4" id="KW-1185">Reference proteome</keyword>
<dbReference type="InterPro" id="IPR032675">
    <property type="entry name" value="LRR_dom_sf"/>
</dbReference>
<protein>
    <recommendedName>
        <fullName evidence="2">Disease resistance protein At4g27190-like leucine-rich repeats domain-containing protein</fullName>
    </recommendedName>
</protein>
<dbReference type="PANTHER" id="PTHR33463:SF145">
    <property type="entry name" value="NB-ARC DOMAIN-CONTAINING PROTEIN"/>
    <property type="match status" value="1"/>
</dbReference>
<dbReference type="Proteomes" id="UP001341840">
    <property type="component" value="Unassembled WGS sequence"/>
</dbReference>
<reference evidence="3 4" key="1">
    <citation type="journal article" date="2023" name="Plants (Basel)">
        <title>Bridging the Gap: Combining Genomics and Transcriptomics Approaches to Understand Stylosanthes scabra, an Orphan Legume from the Brazilian Caatinga.</title>
        <authorList>
            <person name="Ferreira-Neto J.R.C."/>
            <person name="da Silva M.D."/>
            <person name="Binneck E."/>
            <person name="de Melo N.F."/>
            <person name="da Silva R.H."/>
            <person name="de Melo A.L.T.M."/>
            <person name="Pandolfi V."/>
            <person name="Bustamante F.O."/>
            <person name="Brasileiro-Vidal A.C."/>
            <person name="Benko-Iseppon A.M."/>
        </authorList>
    </citation>
    <scope>NUCLEOTIDE SEQUENCE [LARGE SCALE GENOMIC DNA]</scope>
    <source>
        <tissue evidence="3">Leaves</tissue>
    </source>
</reference>
<accession>A0ABU6RPT8</accession>
<feature type="domain" description="Disease resistance protein At4g27190-like leucine-rich repeats" evidence="2">
    <location>
        <begin position="231"/>
        <end position="324"/>
    </location>
</feature>
<evidence type="ECO:0000313" key="4">
    <source>
        <dbReference type="Proteomes" id="UP001341840"/>
    </source>
</evidence>
<dbReference type="InterPro" id="IPR050905">
    <property type="entry name" value="Plant_NBS-LRR"/>
</dbReference>
<evidence type="ECO:0000313" key="3">
    <source>
        <dbReference type="EMBL" id="MED6125909.1"/>
    </source>
</evidence>
<dbReference type="SUPFAM" id="SSF52047">
    <property type="entry name" value="RNI-like"/>
    <property type="match status" value="1"/>
</dbReference>
<keyword evidence="1" id="KW-0611">Plant defense</keyword>
<evidence type="ECO:0000256" key="1">
    <source>
        <dbReference type="ARBA" id="ARBA00022821"/>
    </source>
</evidence>
<name>A0ABU6RPT8_9FABA</name>
<dbReference type="PANTHER" id="PTHR33463">
    <property type="entry name" value="NB-ARC DOMAIN-CONTAINING PROTEIN-RELATED"/>
    <property type="match status" value="1"/>
</dbReference>
<evidence type="ECO:0000259" key="2">
    <source>
        <dbReference type="Pfam" id="PF23247"/>
    </source>
</evidence>
<sequence>MNINGFRQLSKLVQLKEMPMLRHVKELRIKGCDSLVEVFESRGRMLTKEEYGQNINNYGLQTIKLEDLPKVRSIWGPNIIRHASFGKLTSIEIAGCNNLKCVVPYSVAKSLVELKELTGCKDETLFPKLENLSLEDQAAPQLKELLLSGVPNLQYFCGGSYDYDPMLLLLELRLGEPNSTPKASSRDEGCFTFIFTQETISLSDVGLVELQEVETFECIDEKPQYKHLLGYMSRVTRLHVESCNKLLKCVPSNTIHSLLFQHLKELHVRQCQNIEVVFEGTDTDGIDKSELERMELHSLPKLKHIWRNNNSVIKGFENLRNLIILGAELFGDKGAMAPQIFCKIFNSNTT</sequence>
<comment type="caution">
    <text evidence="3">The sequence shown here is derived from an EMBL/GenBank/DDBJ whole genome shotgun (WGS) entry which is preliminary data.</text>
</comment>
<gene>
    <name evidence="3" type="ORF">PIB30_073125</name>
</gene>
<proteinExistence type="predicted"/>
<dbReference type="Gene3D" id="3.80.10.10">
    <property type="entry name" value="Ribonuclease Inhibitor"/>
    <property type="match status" value="1"/>
</dbReference>
<dbReference type="InterPro" id="IPR057135">
    <property type="entry name" value="At4g27190-like_LRR"/>
</dbReference>